<evidence type="ECO:0000256" key="9">
    <source>
        <dbReference type="ARBA" id="ARBA00023242"/>
    </source>
</evidence>
<proteinExistence type="inferred from homology"/>
<keyword evidence="4" id="KW-0597">Phosphoprotein</keyword>
<dbReference type="InterPro" id="IPR051181">
    <property type="entry name" value="CAF1_poly(A)_ribonucleases"/>
</dbReference>
<keyword evidence="6 13" id="KW-0863">Zinc-finger</keyword>
<comment type="subunit">
    <text evidence="11">Interacts with U1, U2, U4, U5 and U6 snRNAs.</text>
</comment>
<evidence type="ECO:0000256" key="10">
    <source>
        <dbReference type="ARBA" id="ARBA00057484"/>
    </source>
</evidence>
<feature type="region of interest" description="Disordered" evidence="14">
    <location>
        <begin position="308"/>
        <end position="332"/>
    </location>
</feature>
<dbReference type="InterPro" id="IPR012337">
    <property type="entry name" value="RNaseH-like_sf"/>
</dbReference>
<organism evidence="16">
    <name type="scientific">Ornithodoros turicata</name>
    <dbReference type="NCBI Taxonomy" id="34597"/>
    <lineage>
        <taxon>Eukaryota</taxon>
        <taxon>Metazoa</taxon>
        <taxon>Ecdysozoa</taxon>
        <taxon>Arthropoda</taxon>
        <taxon>Chelicerata</taxon>
        <taxon>Arachnida</taxon>
        <taxon>Acari</taxon>
        <taxon>Parasitiformes</taxon>
        <taxon>Ixodida</taxon>
        <taxon>Ixodoidea</taxon>
        <taxon>Argasidae</taxon>
        <taxon>Ornithodorinae</taxon>
        <taxon>Ornithodoros</taxon>
    </lineage>
</organism>
<dbReference type="GO" id="GO:0016607">
    <property type="term" value="C:nuclear speck"/>
    <property type="evidence" value="ECO:0007669"/>
    <property type="project" value="UniProtKB-SubCell"/>
</dbReference>
<sequence length="450" mass="50461">MSAITSVPVVDVNKENITELWPSLMWAVRTSLFVALDLELSGIGSRKEINAKAVDDRYKAIASVAASRAVISVGLSCFLHDRRTEETGQLKFKVQTFNILAMCSESYIVEPSSIQFLITHGFDFNRQYALGVPFYKGNDKPPKEEPEGISLRQLITQIVLHKKPIVLHNGFIDLVFLYQCFYAELPRSLQIFVADLSEMFSAGIYDTKFISEFKASMPASYLEYVFRKRQRESASKEAHGKPYVSVDFQEYNEKHLVDHGECALRSKLPGDAAPVSVCKNFARYGWCTNGTACPSSHDVDDILDAEATKQQKRRQKVQHSNQPKDSEAMGDVDGDVEEMEHNGKLDDHSNSCDVPPLVKRTTGLHRAGYDAFMTGYSFATFLLSYAKKCPSAKGLEIEYLGLEQIANKVFLSGKSVPLQIQASHFAKHSPQHREKYSALFGKQSEISKEL</sequence>
<dbReference type="InterPro" id="IPR036855">
    <property type="entry name" value="Znf_CCCH_sf"/>
</dbReference>
<dbReference type="Gene3D" id="3.30.420.10">
    <property type="entry name" value="Ribonuclease H-like superfamily/Ribonuclease H"/>
    <property type="match status" value="2"/>
</dbReference>
<dbReference type="GO" id="GO:0008270">
    <property type="term" value="F:zinc ion binding"/>
    <property type="evidence" value="ECO:0007669"/>
    <property type="project" value="UniProtKB-KW"/>
</dbReference>
<dbReference type="Gene3D" id="6.10.250.3220">
    <property type="match status" value="1"/>
</dbReference>
<dbReference type="SUPFAM" id="SSF90229">
    <property type="entry name" value="CCCH zinc finger"/>
    <property type="match status" value="1"/>
</dbReference>
<keyword evidence="9" id="KW-0539">Nucleus</keyword>
<evidence type="ECO:0000256" key="3">
    <source>
        <dbReference type="ARBA" id="ARBA00008372"/>
    </source>
</evidence>
<dbReference type="PANTHER" id="PTHR15092:SF37">
    <property type="entry name" value="TARGET OF EGR1 PROTEIN 1"/>
    <property type="match status" value="1"/>
</dbReference>
<feature type="zinc finger region" description="C3H1-type" evidence="13">
    <location>
        <begin position="272"/>
        <end position="300"/>
    </location>
</feature>
<keyword evidence="8" id="KW-0007">Acetylation</keyword>
<evidence type="ECO:0000256" key="11">
    <source>
        <dbReference type="ARBA" id="ARBA00062362"/>
    </source>
</evidence>
<dbReference type="EMBL" id="GGLE01000538">
    <property type="protein sequence ID" value="MBY04664.1"/>
    <property type="molecule type" value="Transcribed_RNA"/>
</dbReference>
<accession>A0A2R5L584</accession>
<dbReference type="GO" id="GO:0005730">
    <property type="term" value="C:nucleolus"/>
    <property type="evidence" value="ECO:0007669"/>
    <property type="project" value="UniProtKB-SubCell"/>
</dbReference>
<dbReference type="InterPro" id="IPR036397">
    <property type="entry name" value="RNaseH_sf"/>
</dbReference>
<dbReference type="PROSITE" id="PS50103">
    <property type="entry name" value="ZF_C3H1"/>
    <property type="match status" value="1"/>
</dbReference>
<keyword evidence="7 13" id="KW-0862">Zinc</keyword>
<evidence type="ECO:0000256" key="12">
    <source>
        <dbReference type="ARBA" id="ARBA00071349"/>
    </source>
</evidence>
<dbReference type="GO" id="GO:0034472">
    <property type="term" value="P:snRNA 3'-end processing"/>
    <property type="evidence" value="ECO:0007669"/>
    <property type="project" value="TreeGrafter"/>
</dbReference>
<dbReference type="FunFam" id="3.30.420.10:FF:000039">
    <property type="entry name" value="Target of EGR1 protein 1"/>
    <property type="match status" value="1"/>
</dbReference>
<evidence type="ECO:0000256" key="1">
    <source>
        <dbReference type="ARBA" id="ARBA00004324"/>
    </source>
</evidence>
<evidence type="ECO:0000256" key="14">
    <source>
        <dbReference type="SAM" id="MobiDB-lite"/>
    </source>
</evidence>
<dbReference type="AlphaFoldDB" id="A0A2R5L584"/>
<dbReference type="InterPro" id="IPR000571">
    <property type="entry name" value="Znf_CCCH"/>
</dbReference>
<comment type="function">
    <text evidence="10">Inhibits cell growth rate and cell cycle. Induces CDKN1A expression as well as TGF-beta expression. Mediates the inhibitory growth effect of EGR1. Involved in the maturation of snRNAs and snRNA 3'-tail processing.</text>
</comment>
<evidence type="ECO:0000256" key="8">
    <source>
        <dbReference type="ARBA" id="ARBA00022990"/>
    </source>
</evidence>
<dbReference type="Pfam" id="PF04857">
    <property type="entry name" value="CAF1"/>
    <property type="match status" value="2"/>
</dbReference>
<reference evidence="16" key="1">
    <citation type="submission" date="2018-03" db="EMBL/GenBank/DDBJ databases">
        <title>The relapsing fever spirochete Borrelia turicatae persists in the highly oxidative environment of its soft-bodied tick vector.</title>
        <authorList>
            <person name="Bourret T.J."/>
            <person name="Boyle W.K."/>
            <person name="Valenzuela J.G."/>
            <person name="Oliveira F."/>
            <person name="Lopez J.E."/>
        </authorList>
    </citation>
    <scope>NUCLEOTIDE SEQUENCE</scope>
    <source>
        <strain evidence="16">Kansas strain/isolate</strain>
        <tissue evidence="16">Salivary glands</tissue>
    </source>
</reference>
<dbReference type="GO" id="GO:0015030">
    <property type="term" value="C:Cajal body"/>
    <property type="evidence" value="ECO:0007669"/>
    <property type="project" value="TreeGrafter"/>
</dbReference>
<dbReference type="GO" id="GO:0000175">
    <property type="term" value="F:3'-5'-RNA exonuclease activity"/>
    <property type="evidence" value="ECO:0007669"/>
    <property type="project" value="TreeGrafter"/>
</dbReference>
<evidence type="ECO:0000259" key="15">
    <source>
        <dbReference type="PROSITE" id="PS50103"/>
    </source>
</evidence>
<comment type="subcellular location">
    <subcellularLocation>
        <location evidence="1">Nucleus speckle</location>
    </subcellularLocation>
    <subcellularLocation>
        <location evidence="2">Nucleus</location>
        <location evidence="2">Nucleolus</location>
    </subcellularLocation>
</comment>
<dbReference type="GO" id="GO:0017069">
    <property type="term" value="F:snRNA binding"/>
    <property type="evidence" value="ECO:0007669"/>
    <property type="project" value="TreeGrafter"/>
</dbReference>
<feature type="domain" description="C3H1-type" evidence="15">
    <location>
        <begin position="272"/>
        <end position="300"/>
    </location>
</feature>
<protein>
    <recommendedName>
        <fullName evidence="12">Target of EGR1 protein 1</fullName>
    </recommendedName>
</protein>
<dbReference type="InterPro" id="IPR006941">
    <property type="entry name" value="RNase_CAF1"/>
</dbReference>
<keyword evidence="5 13" id="KW-0479">Metal-binding</keyword>
<evidence type="ECO:0000256" key="4">
    <source>
        <dbReference type="ARBA" id="ARBA00022553"/>
    </source>
</evidence>
<dbReference type="PANTHER" id="PTHR15092">
    <property type="entry name" value="POLY A -SPECIFIC RIBONUCLEASE/TARGET OF EGR1, MEMBER 1"/>
    <property type="match status" value="1"/>
</dbReference>
<evidence type="ECO:0000256" key="13">
    <source>
        <dbReference type="PROSITE-ProRule" id="PRU00723"/>
    </source>
</evidence>
<evidence type="ECO:0000256" key="7">
    <source>
        <dbReference type="ARBA" id="ARBA00022833"/>
    </source>
</evidence>
<comment type="similarity">
    <text evidence="3">Belongs to the CAF1 family.</text>
</comment>
<evidence type="ECO:0000313" key="16">
    <source>
        <dbReference type="EMBL" id="MBY04664.1"/>
    </source>
</evidence>
<evidence type="ECO:0000256" key="2">
    <source>
        <dbReference type="ARBA" id="ARBA00004604"/>
    </source>
</evidence>
<evidence type="ECO:0000256" key="6">
    <source>
        <dbReference type="ARBA" id="ARBA00022771"/>
    </source>
</evidence>
<dbReference type="SUPFAM" id="SSF53098">
    <property type="entry name" value="Ribonuclease H-like"/>
    <property type="match status" value="1"/>
</dbReference>
<evidence type="ECO:0000256" key="5">
    <source>
        <dbReference type="ARBA" id="ARBA00022723"/>
    </source>
</evidence>
<name>A0A2R5L584_9ACAR</name>
<dbReference type="Pfam" id="PF00642">
    <property type="entry name" value="zf-CCCH"/>
    <property type="match status" value="1"/>
</dbReference>